<dbReference type="RefSeq" id="WP_151178376.1">
    <property type="nucleotide sequence ID" value="NZ_CP042906.1"/>
</dbReference>
<dbReference type="EMBL" id="CP042906">
    <property type="protein sequence ID" value="QEX18190.1"/>
    <property type="molecule type" value="Genomic_DNA"/>
</dbReference>
<reference evidence="1 2" key="1">
    <citation type="submission" date="2019-08" db="EMBL/GenBank/DDBJ databases">
        <title>Hyperibacter terrae gen. nov., sp. nov. and Hyperibacter viscosus sp. nov., two new members in the family Rhodospirillaceae isolated from the rhizosphere of Hypericum perforatum.</title>
        <authorList>
            <person name="Noviana Z."/>
        </authorList>
    </citation>
    <scope>NUCLEOTIDE SEQUENCE [LARGE SCALE GENOMIC DNA]</scope>
    <source>
        <strain evidence="1 2">R5913</strain>
    </source>
</reference>
<dbReference type="Proteomes" id="UP000326202">
    <property type="component" value="Chromosome"/>
</dbReference>
<evidence type="ECO:0008006" key="3">
    <source>
        <dbReference type="Google" id="ProtNLM"/>
    </source>
</evidence>
<name>A0A5J6MQ27_9PROT</name>
<keyword evidence="2" id="KW-1185">Reference proteome</keyword>
<evidence type="ECO:0000313" key="1">
    <source>
        <dbReference type="EMBL" id="QEX18190.1"/>
    </source>
</evidence>
<accession>A0A5J6MQ27</accession>
<dbReference type="KEGG" id="htq:FRZ44_34940"/>
<dbReference type="AlphaFoldDB" id="A0A5J6MQ27"/>
<organism evidence="1 2">
    <name type="scientific">Hypericibacter terrae</name>
    <dbReference type="NCBI Taxonomy" id="2602015"/>
    <lineage>
        <taxon>Bacteria</taxon>
        <taxon>Pseudomonadati</taxon>
        <taxon>Pseudomonadota</taxon>
        <taxon>Alphaproteobacteria</taxon>
        <taxon>Rhodospirillales</taxon>
        <taxon>Dongiaceae</taxon>
        <taxon>Hypericibacter</taxon>
    </lineage>
</organism>
<sequence>MRNSLRVLRVGAPLLLAAVILSGCAVSAYPAYYDAPRPYYYHPYYYGYPGYYGYHGYHGYHGYGRR</sequence>
<protein>
    <recommendedName>
        <fullName evidence="3">Lipoprotein</fullName>
    </recommendedName>
</protein>
<dbReference type="PROSITE" id="PS51257">
    <property type="entry name" value="PROKAR_LIPOPROTEIN"/>
    <property type="match status" value="1"/>
</dbReference>
<proteinExistence type="predicted"/>
<gene>
    <name evidence="1" type="ORF">FRZ44_34940</name>
</gene>
<evidence type="ECO:0000313" key="2">
    <source>
        <dbReference type="Proteomes" id="UP000326202"/>
    </source>
</evidence>